<keyword evidence="11" id="KW-1185">Reference proteome</keyword>
<evidence type="ECO:0000256" key="4">
    <source>
        <dbReference type="ARBA" id="ARBA00022723"/>
    </source>
</evidence>
<feature type="domain" description="Csd3-like second N-terminal" evidence="9">
    <location>
        <begin position="187"/>
        <end position="305"/>
    </location>
</feature>
<dbReference type="PANTHER" id="PTHR21666">
    <property type="entry name" value="PEPTIDASE-RELATED"/>
    <property type="match status" value="1"/>
</dbReference>
<dbReference type="InterPro" id="IPR045834">
    <property type="entry name" value="Csd3_N2"/>
</dbReference>
<dbReference type="GO" id="GO:0030313">
    <property type="term" value="C:cell envelope"/>
    <property type="evidence" value="ECO:0007669"/>
    <property type="project" value="UniProtKB-SubCell"/>
</dbReference>
<dbReference type="PANTHER" id="PTHR21666:SF288">
    <property type="entry name" value="CELL DIVISION PROTEIN YTFB"/>
    <property type="match status" value="1"/>
</dbReference>
<dbReference type="InterPro" id="IPR050570">
    <property type="entry name" value="Cell_wall_metabolism_enzyme"/>
</dbReference>
<evidence type="ECO:0000256" key="2">
    <source>
        <dbReference type="ARBA" id="ARBA00004196"/>
    </source>
</evidence>
<proteinExistence type="predicted"/>
<dbReference type="GO" id="GO:0004222">
    <property type="term" value="F:metalloendopeptidase activity"/>
    <property type="evidence" value="ECO:0007669"/>
    <property type="project" value="TreeGrafter"/>
</dbReference>
<dbReference type="Gene3D" id="3.10.450.350">
    <property type="match status" value="2"/>
</dbReference>
<dbReference type="Pfam" id="PF19425">
    <property type="entry name" value="Csd3_N2"/>
    <property type="match status" value="1"/>
</dbReference>
<dbReference type="Pfam" id="PF01551">
    <property type="entry name" value="Peptidase_M23"/>
    <property type="match status" value="1"/>
</dbReference>
<evidence type="ECO:0000256" key="1">
    <source>
        <dbReference type="ARBA" id="ARBA00001947"/>
    </source>
</evidence>
<dbReference type="AlphaFoldDB" id="A0A4R3M7U2"/>
<dbReference type="CDD" id="cd12797">
    <property type="entry name" value="M23_peptidase"/>
    <property type="match status" value="1"/>
</dbReference>
<sequence length="460" mass="50790">MFIKGTQNPSFRAGTHPAHLRTPVYLRNGLVFVALGLFLAAAALAVVSPNDTVTELPLIHAARQNIALPTPFPAPAGGFDQPFISETQIRAGDTLSALLQRLHIQEPELQQFLAHDKNARAIYKLQPGRTLQAALDQKGDLVWLRYNHTPGTHEGDRYVSRWLEIKPAGAGRFIAAERSTAADRQIRMAEGIITSSLFGATDAAGVPDAITLQMTDILGSKIDFMQDLRRGDRFRIVYEAYSHDGAEVGTGRILALDFINRTHDYEAVWFDPAQGPGGYYDFSGHSLKGAFLRTALKFTRISSTFGMRMHPLHRTWTGHMGVDYAAPSGTPIHSTSDGTVEFIGQQNGYGNVIIIRHDQHYSTLYAHQSRFAAGLKRGEHVTQGELIGYVGMTGWATGPHLHYEFRIDNHPVDPLSASLPMAHTLEGPERATFERAAAGYKEQIHLLADLQSQRIQIAQR</sequence>
<evidence type="ECO:0000259" key="8">
    <source>
        <dbReference type="Pfam" id="PF01551"/>
    </source>
</evidence>
<comment type="cofactor">
    <cofactor evidence="1">
        <name>Zn(2+)</name>
        <dbReference type="ChEBI" id="CHEBI:29105"/>
    </cofactor>
</comment>
<name>A0A4R3M7U2_9BURK</name>
<organism evidence="10 11">
    <name type="scientific">Paralcaligenes ureilyticus</name>
    <dbReference type="NCBI Taxonomy" id="627131"/>
    <lineage>
        <taxon>Bacteria</taxon>
        <taxon>Pseudomonadati</taxon>
        <taxon>Pseudomonadota</taxon>
        <taxon>Betaproteobacteria</taxon>
        <taxon>Burkholderiales</taxon>
        <taxon>Alcaligenaceae</taxon>
        <taxon>Paralcaligenes</taxon>
    </lineage>
</organism>
<dbReference type="InterPro" id="IPR016047">
    <property type="entry name" value="M23ase_b-sheet_dom"/>
</dbReference>
<protein>
    <submittedName>
        <fullName evidence="10">Murein DD-endopeptidase MepM/ murein hydrolase activator NlpD</fullName>
    </submittedName>
</protein>
<dbReference type="InterPro" id="IPR011055">
    <property type="entry name" value="Dup_hybrid_motif"/>
</dbReference>
<keyword evidence="4" id="KW-0479">Metal-binding</keyword>
<evidence type="ECO:0000256" key="7">
    <source>
        <dbReference type="ARBA" id="ARBA00023049"/>
    </source>
</evidence>
<keyword evidence="6" id="KW-0862">Zinc</keyword>
<comment type="subcellular location">
    <subcellularLocation>
        <location evidence="2">Cell envelope</location>
    </subcellularLocation>
</comment>
<feature type="domain" description="M23ase beta-sheet core" evidence="8">
    <location>
        <begin position="318"/>
        <end position="414"/>
    </location>
</feature>
<evidence type="ECO:0000256" key="3">
    <source>
        <dbReference type="ARBA" id="ARBA00022670"/>
    </source>
</evidence>
<evidence type="ECO:0000313" key="10">
    <source>
        <dbReference type="EMBL" id="TCT09152.1"/>
    </source>
</evidence>
<reference evidence="10 11" key="1">
    <citation type="submission" date="2019-03" db="EMBL/GenBank/DDBJ databases">
        <title>Genomic Encyclopedia of Type Strains, Phase IV (KMG-IV): sequencing the most valuable type-strain genomes for metagenomic binning, comparative biology and taxonomic classification.</title>
        <authorList>
            <person name="Goeker M."/>
        </authorList>
    </citation>
    <scope>NUCLEOTIDE SEQUENCE [LARGE SCALE GENOMIC DNA]</scope>
    <source>
        <strain evidence="10 11">DSM 24591</strain>
    </source>
</reference>
<dbReference type="Proteomes" id="UP000295525">
    <property type="component" value="Unassembled WGS sequence"/>
</dbReference>
<keyword evidence="5 10" id="KW-0378">Hydrolase</keyword>
<dbReference type="Gene3D" id="2.70.70.10">
    <property type="entry name" value="Glucose Permease (Domain IIA)"/>
    <property type="match status" value="1"/>
</dbReference>
<dbReference type="SUPFAM" id="SSF51261">
    <property type="entry name" value="Duplicated hybrid motif"/>
    <property type="match status" value="1"/>
</dbReference>
<dbReference type="EMBL" id="SMAJ01000004">
    <property type="protein sequence ID" value="TCT09152.1"/>
    <property type="molecule type" value="Genomic_DNA"/>
</dbReference>
<dbReference type="GO" id="GO:0046872">
    <property type="term" value="F:metal ion binding"/>
    <property type="evidence" value="ECO:0007669"/>
    <property type="project" value="UniProtKB-KW"/>
</dbReference>
<evidence type="ECO:0000256" key="5">
    <source>
        <dbReference type="ARBA" id="ARBA00022801"/>
    </source>
</evidence>
<comment type="caution">
    <text evidence="10">The sequence shown here is derived from an EMBL/GenBank/DDBJ whole genome shotgun (WGS) entry which is preliminary data.</text>
</comment>
<evidence type="ECO:0000256" key="6">
    <source>
        <dbReference type="ARBA" id="ARBA00022833"/>
    </source>
</evidence>
<keyword evidence="7" id="KW-0482">Metalloprotease</keyword>
<accession>A0A4R3M7U2</accession>
<dbReference type="GO" id="GO:0006508">
    <property type="term" value="P:proteolysis"/>
    <property type="evidence" value="ECO:0007669"/>
    <property type="project" value="UniProtKB-KW"/>
</dbReference>
<keyword evidence="3" id="KW-0645">Protease</keyword>
<dbReference type="OrthoDB" id="9815245at2"/>
<evidence type="ECO:0000259" key="9">
    <source>
        <dbReference type="Pfam" id="PF19425"/>
    </source>
</evidence>
<gene>
    <name evidence="10" type="ORF">EDC26_104312</name>
</gene>
<evidence type="ECO:0000313" key="11">
    <source>
        <dbReference type="Proteomes" id="UP000295525"/>
    </source>
</evidence>